<evidence type="ECO:0000313" key="1">
    <source>
        <dbReference type="EMBL" id="MBM7633858.1"/>
    </source>
</evidence>
<keyword evidence="1" id="KW-0540">Nuclease</keyword>
<dbReference type="EMBL" id="JAFBEC010000008">
    <property type="protein sequence ID" value="MBM7633858.1"/>
    <property type="molecule type" value="Genomic_DNA"/>
</dbReference>
<protein>
    <submittedName>
        <fullName evidence="1">rRNA maturation endonuclease Nob1</fullName>
    </submittedName>
</protein>
<evidence type="ECO:0000313" key="2">
    <source>
        <dbReference type="Proteomes" id="UP000741863"/>
    </source>
</evidence>
<accession>A0ABS2PEL3</accession>
<keyword evidence="1" id="KW-0378">Hydrolase</keyword>
<name>A0ABS2PEL3_9BACL</name>
<dbReference type="Proteomes" id="UP000741863">
    <property type="component" value="Unassembled WGS sequence"/>
</dbReference>
<keyword evidence="2" id="KW-1185">Reference proteome</keyword>
<gene>
    <name evidence="1" type="ORF">JOD17_002954</name>
</gene>
<organism evidence="1 2">
    <name type="scientific">Geomicrobium sediminis</name>
    <dbReference type="NCBI Taxonomy" id="1347788"/>
    <lineage>
        <taxon>Bacteria</taxon>
        <taxon>Bacillati</taxon>
        <taxon>Bacillota</taxon>
        <taxon>Bacilli</taxon>
        <taxon>Bacillales</taxon>
        <taxon>Geomicrobium</taxon>
    </lineage>
</organism>
<dbReference type="RefSeq" id="WP_275581847.1">
    <property type="nucleotide sequence ID" value="NZ_JAFBEC010000008.1"/>
</dbReference>
<comment type="caution">
    <text evidence="1">The sequence shown here is derived from an EMBL/GenBank/DDBJ whole genome shotgun (WGS) entry which is preliminary data.</text>
</comment>
<proteinExistence type="predicted"/>
<dbReference type="GO" id="GO:0004519">
    <property type="term" value="F:endonuclease activity"/>
    <property type="evidence" value="ECO:0007669"/>
    <property type="project" value="UniProtKB-KW"/>
</dbReference>
<reference evidence="1 2" key="1">
    <citation type="submission" date="2021-01" db="EMBL/GenBank/DDBJ databases">
        <title>Genomic Encyclopedia of Type Strains, Phase IV (KMG-IV): sequencing the most valuable type-strain genomes for metagenomic binning, comparative biology and taxonomic classification.</title>
        <authorList>
            <person name="Goeker M."/>
        </authorList>
    </citation>
    <scope>NUCLEOTIDE SEQUENCE [LARGE SCALE GENOMIC DNA]</scope>
    <source>
        <strain evidence="1 2">DSM 25540</strain>
    </source>
</reference>
<sequence length="43" mass="5080">MEDDWVNDAEHHCRYCNIDFKVYVLGDQPEVHFCPTCGTTQFD</sequence>
<keyword evidence="1" id="KW-0255">Endonuclease</keyword>